<reference evidence="1" key="1">
    <citation type="submission" date="2015-10" db="EMBL/GenBank/DDBJ databases">
        <authorList>
            <person name="Martinez-Garcia P.J."/>
            <person name="Crepeau M.W."/>
            <person name="Puiu D."/>
            <person name="Gonzalez-Ibeas D."/>
            <person name="Whalen J."/>
            <person name="Stevens K."/>
            <person name="Paul R."/>
            <person name="Butterfield T."/>
            <person name="Britton M."/>
            <person name="Reagan R."/>
            <person name="Chakraborty S."/>
            <person name="Walawage S.L."/>
            <person name="Vasquez-Gross H.A."/>
            <person name="Cardeno C."/>
            <person name="Famula R."/>
            <person name="Pratt K."/>
            <person name="Kuruganti S."/>
            <person name="Aradhya M.K."/>
            <person name="Leslie C.A."/>
            <person name="Dandekar A.M."/>
            <person name="Salzberg S.L."/>
            <person name="Wegrzyn J.L."/>
            <person name="Langley C.H."/>
            <person name="Neale D.B."/>
        </authorList>
    </citation>
    <scope>NUCLEOTIDE SEQUENCE</scope>
    <source>
        <tissue evidence="1">Leaves</tissue>
    </source>
</reference>
<accession>A0A833THY4</accession>
<dbReference type="Gramene" id="Jr_Scaffold_2_00010_p1">
    <property type="protein sequence ID" value="cds.Jr_Scaffold_2_00010_p1"/>
    <property type="gene ID" value="Jr_Scaffold_2_00010"/>
</dbReference>
<dbReference type="EMBL" id="LIHL02000018">
    <property type="protein sequence ID" value="KAF5442137.1"/>
    <property type="molecule type" value="Genomic_DNA"/>
</dbReference>
<reference evidence="1" key="2">
    <citation type="submission" date="2020-03" db="EMBL/GenBank/DDBJ databases">
        <title>Walnut 2.0.</title>
        <authorList>
            <person name="Marrano A."/>
            <person name="Britton M."/>
            <person name="Zimin A.V."/>
            <person name="Zaini P.A."/>
            <person name="Workman R."/>
            <person name="Puiu D."/>
            <person name="Bianco L."/>
            <person name="Allen B.J."/>
            <person name="Troggio M."/>
            <person name="Leslie C.A."/>
            <person name="Timp W."/>
            <person name="Dendekar A."/>
            <person name="Salzberg S.L."/>
            <person name="Neale D.B."/>
        </authorList>
    </citation>
    <scope>NUCLEOTIDE SEQUENCE</scope>
    <source>
        <tissue evidence="1">Leaves</tissue>
    </source>
</reference>
<evidence type="ECO:0000313" key="3">
    <source>
        <dbReference type="Proteomes" id="UP000619265"/>
    </source>
</evidence>
<organism evidence="1 3">
    <name type="scientific">Juglans regia</name>
    <name type="common">English walnut</name>
    <dbReference type="NCBI Taxonomy" id="51240"/>
    <lineage>
        <taxon>Eukaryota</taxon>
        <taxon>Viridiplantae</taxon>
        <taxon>Streptophyta</taxon>
        <taxon>Embryophyta</taxon>
        <taxon>Tracheophyta</taxon>
        <taxon>Spermatophyta</taxon>
        <taxon>Magnoliopsida</taxon>
        <taxon>eudicotyledons</taxon>
        <taxon>Gunneridae</taxon>
        <taxon>Pentapetalae</taxon>
        <taxon>rosids</taxon>
        <taxon>fabids</taxon>
        <taxon>Fagales</taxon>
        <taxon>Juglandaceae</taxon>
        <taxon>Juglans</taxon>
    </lineage>
</organism>
<evidence type="ECO:0000313" key="2">
    <source>
        <dbReference type="EMBL" id="KAF5447150.1"/>
    </source>
</evidence>
<dbReference type="EMBL" id="LIHL02000014">
    <property type="protein sequence ID" value="KAF5447150.1"/>
    <property type="molecule type" value="Genomic_DNA"/>
</dbReference>
<feature type="non-terminal residue" evidence="1">
    <location>
        <position position="1"/>
    </location>
</feature>
<dbReference type="PANTHER" id="PTHR33710">
    <property type="entry name" value="BNAC02G09200D PROTEIN"/>
    <property type="match status" value="1"/>
</dbReference>
<gene>
    <name evidence="2" type="ORF">F2P56_032720</name>
    <name evidence="1" type="ORF">F2P56_036967</name>
</gene>
<dbReference type="AlphaFoldDB" id="A0A833THY4"/>
<sequence length="121" mass="14067">FNRCLDVCGLLELHSKGRKFSWSNGQEGHAISWARLDRAAINAHFLRDFPSMFLEYLSQKSLDRRPMCIQGSNVDRRYGAAPFHFQQMWVQHSSFLECVANSWKQPVSDRGLIKHMAKLKK</sequence>
<dbReference type="Proteomes" id="UP000619265">
    <property type="component" value="Unassembled WGS sequence"/>
</dbReference>
<proteinExistence type="predicted"/>
<dbReference type="Gramene" id="Jr14_13300_p1">
    <property type="protein sequence ID" value="cds.Jr14_13300_p1"/>
    <property type="gene ID" value="Jr14_13300"/>
</dbReference>
<name>A0A833THY4_JUGRE</name>
<protein>
    <submittedName>
        <fullName evidence="1">Uncharacterized protein</fullName>
    </submittedName>
</protein>
<comment type="caution">
    <text evidence="1">The sequence shown here is derived from an EMBL/GenBank/DDBJ whole genome shotgun (WGS) entry which is preliminary data.</text>
</comment>
<evidence type="ECO:0000313" key="1">
    <source>
        <dbReference type="EMBL" id="KAF5442137.1"/>
    </source>
</evidence>
<dbReference type="PANTHER" id="PTHR33710:SF13">
    <property type="entry name" value="ENDONUCLEASE_EXONUCLEASE_PHOSPHATASE FAMILY PROTEIN"/>
    <property type="match status" value="1"/>
</dbReference>